<dbReference type="Proteomes" id="UP000245489">
    <property type="component" value="Unassembled WGS sequence"/>
</dbReference>
<keyword evidence="2" id="KW-1185">Reference proteome</keyword>
<dbReference type="RefSeq" id="WP_109745259.1">
    <property type="nucleotide sequence ID" value="NZ_QGGO01000040.1"/>
</dbReference>
<comment type="caution">
    <text evidence="1">The sequence shown here is derived from an EMBL/GenBank/DDBJ whole genome shotgun (WGS) entry which is preliminary data.</text>
</comment>
<organism evidence="1 2">
    <name type="scientific">Arcicella aurantiaca</name>
    <dbReference type="NCBI Taxonomy" id="591202"/>
    <lineage>
        <taxon>Bacteria</taxon>
        <taxon>Pseudomonadati</taxon>
        <taxon>Bacteroidota</taxon>
        <taxon>Cytophagia</taxon>
        <taxon>Cytophagales</taxon>
        <taxon>Flectobacillaceae</taxon>
        <taxon>Arcicella</taxon>
    </lineage>
</organism>
<sequence>MNSEEIQHKNSLTLIHKTVFQTLDNRDVRNIESDGPFPCNWENTWLGDGYYFWDTFIENAHFWGKTARAKKYKNGYIICEAKCDFNTDECLDLHGDLEKLKELKEIFELYKSVKKTDKETTVKEFLALLRGEFPEEFHFTAIRANGILSKYPDSEFTVNLFFENGRRQYFEFNPAIQICFLTKKSMNLRGYKIIFPEK</sequence>
<accession>A0A316DGC3</accession>
<name>A0A316DGC3_9BACT</name>
<dbReference type="OrthoDB" id="1100007at2"/>
<dbReference type="AlphaFoldDB" id="A0A316DGC3"/>
<gene>
    <name evidence="1" type="ORF">LV89_04613</name>
</gene>
<evidence type="ECO:0000313" key="2">
    <source>
        <dbReference type="Proteomes" id="UP000245489"/>
    </source>
</evidence>
<evidence type="ECO:0000313" key="1">
    <source>
        <dbReference type="EMBL" id="PWK16955.1"/>
    </source>
</evidence>
<evidence type="ECO:0008006" key="3">
    <source>
        <dbReference type="Google" id="ProtNLM"/>
    </source>
</evidence>
<protein>
    <recommendedName>
        <fullName evidence="3">RES domain-containing protein</fullName>
    </recommendedName>
</protein>
<reference evidence="1 2" key="1">
    <citation type="submission" date="2018-05" db="EMBL/GenBank/DDBJ databases">
        <title>Genomic Encyclopedia of Archaeal and Bacterial Type Strains, Phase II (KMG-II): from individual species to whole genera.</title>
        <authorList>
            <person name="Goeker M."/>
        </authorList>
    </citation>
    <scope>NUCLEOTIDE SEQUENCE [LARGE SCALE GENOMIC DNA]</scope>
    <source>
        <strain evidence="1 2">DSM 22214</strain>
    </source>
</reference>
<proteinExistence type="predicted"/>
<dbReference type="EMBL" id="QGGO01000040">
    <property type="protein sequence ID" value="PWK16955.1"/>
    <property type="molecule type" value="Genomic_DNA"/>
</dbReference>